<name>Q2S7B8_HAHCH</name>
<evidence type="ECO:0000313" key="1">
    <source>
        <dbReference type="EMBL" id="ABC33456.1"/>
    </source>
</evidence>
<dbReference type="AlphaFoldDB" id="Q2S7B8"/>
<gene>
    <name evidence="1" type="ordered locus">HCH_06835</name>
</gene>
<accession>Q2S7B8</accession>
<sequence length="33" mass="3944">MGKNINNKQTQDCDIGQEKFIYIDTVFNFRSLY</sequence>
<keyword evidence="2" id="KW-1185">Reference proteome</keyword>
<evidence type="ECO:0000313" key="2">
    <source>
        <dbReference type="Proteomes" id="UP000000238"/>
    </source>
</evidence>
<dbReference type="EMBL" id="CP000155">
    <property type="protein sequence ID" value="ABC33456.1"/>
    <property type="molecule type" value="Genomic_DNA"/>
</dbReference>
<proteinExistence type="predicted"/>
<protein>
    <submittedName>
        <fullName evidence="1">Uncharacterized protein</fullName>
    </submittedName>
</protein>
<dbReference type="KEGG" id="hch:HCH_06835"/>
<organism evidence="1 2">
    <name type="scientific">Hahella chejuensis (strain KCTC 2396)</name>
    <dbReference type="NCBI Taxonomy" id="349521"/>
    <lineage>
        <taxon>Bacteria</taxon>
        <taxon>Pseudomonadati</taxon>
        <taxon>Pseudomonadota</taxon>
        <taxon>Gammaproteobacteria</taxon>
        <taxon>Oceanospirillales</taxon>
        <taxon>Hahellaceae</taxon>
        <taxon>Hahella</taxon>
    </lineage>
</organism>
<dbReference type="Proteomes" id="UP000000238">
    <property type="component" value="Chromosome"/>
</dbReference>
<reference evidence="1 2" key="1">
    <citation type="journal article" date="2005" name="Nucleic Acids Res.">
        <title>Genomic blueprint of Hahella chejuensis, a marine microbe producing an algicidal agent.</title>
        <authorList>
            <person name="Jeong H."/>
            <person name="Yim J.H."/>
            <person name="Lee C."/>
            <person name="Choi S.-H."/>
            <person name="Park Y.K."/>
            <person name="Yoon S.H."/>
            <person name="Hur C.-G."/>
            <person name="Kang H.-Y."/>
            <person name="Kim D."/>
            <person name="Lee H.H."/>
            <person name="Park K.H."/>
            <person name="Park S.-H."/>
            <person name="Park H.-S."/>
            <person name="Lee H.K."/>
            <person name="Oh T.K."/>
            <person name="Kim J.F."/>
        </authorList>
    </citation>
    <scope>NUCLEOTIDE SEQUENCE [LARGE SCALE GENOMIC DNA]</scope>
    <source>
        <strain evidence="1 2">KCTC 2396</strain>
    </source>
</reference>
<dbReference type="HOGENOM" id="CLU_3382149_0_0_6"/>